<dbReference type="Proteomes" id="UP001500298">
    <property type="component" value="Unassembled WGS sequence"/>
</dbReference>
<reference evidence="3" key="1">
    <citation type="journal article" date="2019" name="Int. J. Syst. Evol. Microbiol.">
        <title>The Global Catalogue of Microorganisms (GCM) 10K type strain sequencing project: providing services to taxonomists for standard genome sequencing and annotation.</title>
        <authorList>
            <consortium name="The Broad Institute Genomics Platform"/>
            <consortium name="The Broad Institute Genome Sequencing Center for Infectious Disease"/>
            <person name="Wu L."/>
            <person name="Ma J."/>
        </authorList>
    </citation>
    <scope>NUCLEOTIDE SEQUENCE [LARGE SCALE GENOMIC DNA]</scope>
    <source>
        <strain evidence="3">JCM 18326</strain>
    </source>
</reference>
<evidence type="ECO:0000313" key="3">
    <source>
        <dbReference type="Proteomes" id="UP001500298"/>
    </source>
</evidence>
<name>A0ABP9DLU3_9BACT</name>
<feature type="chain" id="PRO_5045042680" description="Phosphate-selective porin O and P" evidence="1">
    <location>
        <begin position="23"/>
        <end position="417"/>
    </location>
</feature>
<proteinExistence type="predicted"/>
<keyword evidence="1" id="KW-0732">Signal</keyword>
<dbReference type="RefSeq" id="WP_345375209.1">
    <property type="nucleotide sequence ID" value="NZ_BAABJX010000069.1"/>
</dbReference>
<organism evidence="2 3">
    <name type="scientific">Algivirga pacifica</name>
    <dbReference type="NCBI Taxonomy" id="1162670"/>
    <lineage>
        <taxon>Bacteria</taxon>
        <taxon>Pseudomonadati</taxon>
        <taxon>Bacteroidota</taxon>
        <taxon>Cytophagia</taxon>
        <taxon>Cytophagales</taxon>
        <taxon>Flammeovirgaceae</taxon>
        <taxon>Algivirga</taxon>
    </lineage>
</organism>
<evidence type="ECO:0000313" key="2">
    <source>
        <dbReference type="EMBL" id="GAA4851901.1"/>
    </source>
</evidence>
<evidence type="ECO:0008006" key="4">
    <source>
        <dbReference type="Google" id="ProtNLM"/>
    </source>
</evidence>
<dbReference type="SUPFAM" id="SSF56935">
    <property type="entry name" value="Porins"/>
    <property type="match status" value="1"/>
</dbReference>
<evidence type="ECO:0000256" key="1">
    <source>
        <dbReference type="SAM" id="SignalP"/>
    </source>
</evidence>
<gene>
    <name evidence="2" type="ORF">GCM10023331_40560</name>
</gene>
<comment type="caution">
    <text evidence="2">The sequence shown here is derived from an EMBL/GenBank/DDBJ whole genome shotgun (WGS) entry which is preliminary data.</text>
</comment>
<dbReference type="InterPro" id="IPR010870">
    <property type="entry name" value="Porin_O/P"/>
</dbReference>
<sequence length="417" mass="46976">MTNISKYFIATALLFGAVTGRAAATSGEDSLRVSEGDSTAIAVPVEKHVEKKSVVNFTNKKIGKVLTIDPVEGNGGTYKFSLEGRVQTRFDLSRAAESGEYSHKLWFRRARLKSSGHIYSKKLGYKVELDLVNNEILDAIIKYKFAPNTTLWVGQTKLDGNRERVISSQNLQFVDRSRLNSNYNIDRDLGVQVHHHMNLGGWIVRESFAVSTGEGKNYTTYTGEHTIKEGLSYTGRVEVLPFGKFSGKKGEYVSSDLEREATPKLAVGATYSVNDNAFRDRGQRGSELSASRDLYAFFVDAMFKYRGFSAMGEYAYRSTDESAVVLNTAESFEAFRTGQGLNLQAGYLFKNNFEVAGRFTQIWPEQDIRRQEVKEYTLGLSKYIIGHKIKAQTDFSYSDFATDEDQLMWRLQFEISI</sequence>
<accession>A0ABP9DLU3</accession>
<feature type="signal peptide" evidence="1">
    <location>
        <begin position="1"/>
        <end position="22"/>
    </location>
</feature>
<dbReference type="Gene3D" id="2.40.160.10">
    <property type="entry name" value="Porin"/>
    <property type="match status" value="1"/>
</dbReference>
<keyword evidence="3" id="KW-1185">Reference proteome</keyword>
<dbReference type="Pfam" id="PF07396">
    <property type="entry name" value="Porin_O_P"/>
    <property type="match status" value="1"/>
</dbReference>
<dbReference type="EMBL" id="BAABJX010000069">
    <property type="protein sequence ID" value="GAA4851901.1"/>
    <property type="molecule type" value="Genomic_DNA"/>
</dbReference>
<dbReference type="InterPro" id="IPR023614">
    <property type="entry name" value="Porin_dom_sf"/>
</dbReference>
<protein>
    <recommendedName>
        <fullName evidence="4">Phosphate-selective porin O and P</fullName>
    </recommendedName>
</protein>